<dbReference type="InterPro" id="IPR036465">
    <property type="entry name" value="vWFA_dom_sf"/>
</dbReference>
<gene>
    <name evidence="2" type="ORF">Hokovirus_1_27</name>
</gene>
<evidence type="ECO:0000259" key="1">
    <source>
        <dbReference type="PROSITE" id="PS50234"/>
    </source>
</evidence>
<accession>A0A1V0SET4</accession>
<organism evidence="2">
    <name type="scientific">Hokovirus HKV1</name>
    <dbReference type="NCBI Taxonomy" id="1977638"/>
    <lineage>
        <taxon>Viruses</taxon>
        <taxon>Varidnaviria</taxon>
        <taxon>Bamfordvirae</taxon>
        <taxon>Nucleocytoviricota</taxon>
        <taxon>Megaviricetes</taxon>
        <taxon>Imitervirales</taxon>
        <taxon>Mimiviridae</taxon>
        <taxon>Klosneuvirinae</taxon>
        <taxon>Hokovirus</taxon>
    </lineage>
</organism>
<proteinExistence type="predicted"/>
<feature type="domain" description="VWFA" evidence="1">
    <location>
        <begin position="2"/>
        <end position="185"/>
    </location>
</feature>
<dbReference type="InterPro" id="IPR002035">
    <property type="entry name" value="VWF_A"/>
</dbReference>
<dbReference type="Pfam" id="PF00092">
    <property type="entry name" value="VWA"/>
    <property type="match status" value="1"/>
</dbReference>
<dbReference type="SUPFAM" id="SSF53300">
    <property type="entry name" value="vWA-like"/>
    <property type="match status" value="1"/>
</dbReference>
<evidence type="ECO:0000313" key="2">
    <source>
        <dbReference type="EMBL" id="ARF10148.1"/>
    </source>
</evidence>
<dbReference type="CDD" id="cd00198">
    <property type="entry name" value="vWFA"/>
    <property type="match status" value="1"/>
</dbReference>
<reference evidence="2" key="1">
    <citation type="journal article" date="2017" name="Science">
        <title>Giant viruses with an expanded complement of translation system components.</title>
        <authorList>
            <person name="Schulz F."/>
            <person name="Yutin N."/>
            <person name="Ivanova N.N."/>
            <person name="Ortega D.R."/>
            <person name="Lee T.K."/>
            <person name="Vierheilig J."/>
            <person name="Daims H."/>
            <person name="Horn M."/>
            <person name="Wagner M."/>
            <person name="Jensen G.J."/>
            <person name="Kyrpides N.C."/>
            <person name="Koonin E.V."/>
            <person name="Woyke T."/>
        </authorList>
    </citation>
    <scope>NUCLEOTIDE SEQUENCE</scope>
    <source>
        <strain evidence="2">HKV1</strain>
    </source>
</reference>
<dbReference type="EMBL" id="KY684103">
    <property type="protein sequence ID" value="ARF10148.1"/>
    <property type="molecule type" value="Genomic_DNA"/>
</dbReference>
<sequence>MDICISFDTTGSMYSVISETKKNIINLVNNLKSKIPDINLSIVAHGDYCDEKTTYLMKHLDFTQDKDTIIDFVKTIEDTCGGDYPEAYEYVLNKIQTLSWSKDNRALVMIGDAYPHEINDNPNKIDWRKEVDEISKMGINIYSIQALNSGNSKCYTFYKQMAQKTNGYHLFLNQFSHISMILEAVCYKQTNTDKLGQYELDLINQGYGMNKSMRDVFDTMLGRKTENTKIDFKEDLDDDLEDDLTEITPCPPAKYQVLHVEKSCSIKDFVLENKLTFKVGKGFYEFTKPETITNKKSVILLKKDTGELYEGRKARKLIGLTNVDKKYKPSDLKEYRVFIQSTSYNRKLVANTGFLYESSDYGLV</sequence>
<protein>
    <recommendedName>
        <fullName evidence="1">VWFA domain-containing protein</fullName>
    </recommendedName>
</protein>
<name>A0A1V0SET4_9VIRU</name>
<dbReference type="PANTHER" id="PTHR47824:SF3">
    <property type="entry name" value="UBIQUITIN-LIKE DOMAIN-CONTAINING PROTEIN"/>
    <property type="match status" value="1"/>
</dbReference>
<dbReference type="Gene3D" id="3.40.50.410">
    <property type="entry name" value="von Willebrand factor, type A domain"/>
    <property type="match status" value="1"/>
</dbReference>
<dbReference type="PANTHER" id="PTHR47824">
    <property type="entry name" value="UBIQUITIN-LIKE DOMAIN-CONTAINING PROTEIN"/>
    <property type="match status" value="1"/>
</dbReference>
<dbReference type="PROSITE" id="PS50234">
    <property type="entry name" value="VWFA"/>
    <property type="match status" value="1"/>
</dbReference>